<dbReference type="AlphaFoldDB" id="A0A5J4WPT7"/>
<dbReference type="Proteomes" id="UP000324800">
    <property type="component" value="Unassembled WGS sequence"/>
</dbReference>
<sequence length="139" mass="15969">MSEIDFKQIEKEAREEFEAEKSQGAVGGLKEIDEMDDNYDYYESQANRQDRMKSRVKPFGRLPFHPSMIQRTRKHAGPQFREEAGEVLSILVAVGFGDTEHLHKRNQKKQYYSDVNDLERATLAAKLKASGIKGGPYMK</sequence>
<accession>A0A5J4WPT7</accession>
<proteinExistence type="predicted"/>
<reference evidence="1 2" key="1">
    <citation type="submission" date="2019-03" db="EMBL/GenBank/DDBJ databases">
        <title>Single cell metagenomics reveals metabolic interactions within the superorganism composed of flagellate Streblomastix strix and complex community of Bacteroidetes bacteria on its surface.</title>
        <authorList>
            <person name="Treitli S.C."/>
            <person name="Kolisko M."/>
            <person name="Husnik F."/>
            <person name="Keeling P."/>
            <person name="Hampl V."/>
        </authorList>
    </citation>
    <scope>NUCLEOTIDE SEQUENCE [LARGE SCALE GENOMIC DNA]</scope>
    <source>
        <strain evidence="1">ST1C</strain>
    </source>
</reference>
<evidence type="ECO:0000313" key="2">
    <source>
        <dbReference type="Proteomes" id="UP000324800"/>
    </source>
</evidence>
<protein>
    <submittedName>
        <fullName evidence="1">Uncharacterized protein</fullName>
    </submittedName>
</protein>
<organism evidence="1 2">
    <name type="scientific">Streblomastix strix</name>
    <dbReference type="NCBI Taxonomy" id="222440"/>
    <lineage>
        <taxon>Eukaryota</taxon>
        <taxon>Metamonada</taxon>
        <taxon>Preaxostyla</taxon>
        <taxon>Oxymonadida</taxon>
        <taxon>Streblomastigidae</taxon>
        <taxon>Streblomastix</taxon>
    </lineage>
</organism>
<name>A0A5J4WPT7_9EUKA</name>
<evidence type="ECO:0000313" key="1">
    <source>
        <dbReference type="EMBL" id="KAA6396636.1"/>
    </source>
</evidence>
<comment type="caution">
    <text evidence="1">The sequence shown here is derived from an EMBL/GenBank/DDBJ whole genome shotgun (WGS) entry which is preliminary data.</text>
</comment>
<dbReference type="EMBL" id="SNRW01001379">
    <property type="protein sequence ID" value="KAA6396636.1"/>
    <property type="molecule type" value="Genomic_DNA"/>
</dbReference>
<gene>
    <name evidence="1" type="ORF">EZS28_007837</name>
</gene>